<dbReference type="PANTHER" id="PTHR15852:SF66">
    <property type="entry name" value="OS09G0423700 PROTEIN"/>
    <property type="match status" value="1"/>
</dbReference>
<dbReference type="Proteomes" id="UP000257109">
    <property type="component" value="Unassembled WGS sequence"/>
</dbReference>
<evidence type="ECO:0000313" key="1">
    <source>
        <dbReference type="EMBL" id="RDX81307.1"/>
    </source>
</evidence>
<reference evidence="1" key="1">
    <citation type="submission" date="2018-05" db="EMBL/GenBank/DDBJ databases">
        <title>Draft genome of Mucuna pruriens seed.</title>
        <authorList>
            <person name="Nnadi N.E."/>
            <person name="Vos R."/>
            <person name="Hasami M.H."/>
            <person name="Devisetty U.K."/>
            <person name="Aguiy J.C."/>
        </authorList>
    </citation>
    <scope>NUCLEOTIDE SEQUENCE [LARGE SCALE GENOMIC DNA]</scope>
    <source>
        <strain evidence="1">JCA_2017</strain>
    </source>
</reference>
<dbReference type="EMBL" id="QJKJ01007962">
    <property type="protein sequence ID" value="RDX81307.1"/>
    <property type="molecule type" value="Genomic_DNA"/>
</dbReference>
<feature type="non-terminal residue" evidence="1">
    <location>
        <position position="248"/>
    </location>
</feature>
<protein>
    <recommendedName>
        <fullName evidence="3">Protein PHOTOSYSTEM I ASSEMBLY 2, chloroplastic</fullName>
    </recommendedName>
</protein>
<sequence length="248" mass="26917">MSVCVSCSSGCVLIHNKTLSISPIQIPIRGAVTVRRNDKSYRLRVQVSMVDSSSSDFARRIERAWLISKQPSPIVCTSCNSKGHIECKWCAGTGFFIIGDNMLCEVPSRNTTCIICTGKGSMCCSDCQGTGFRAKWLGEPPTSYLSQSPMRPNKTPIEHRDADAKRRAFHCLPDTRIAIAINATATAERAFFQAWKALTTFLHPLQCMTCLKYLLAKFGACIVPMPPLAGEEADSPATSPAGACSTTA</sequence>
<dbReference type="AlphaFoldDB" id="A0A371FSJ4"/>
<evidence type="ECO:0008006" key="3">
    <source>
        <dbReference type="Google" id="ProtNLM"/>
    </source>
</evidence>
<dbReference type="SUPFAM" id="SSF57938">
    <property type="entry name" value="DnaJ/Hsp40 cysteine-rich domain"/>
    <property type="match status" value="1"/>
</dbReference>
<dbReference type="InterPro" id="IPR036410">
    <property type="entry name" value="HSP_DnaJ_Cys-rich_dom_sf"/>
</dbReference>
<proteinExistence type="predicted"/>
<comment type="caution">
    <text evidence="1">The sequence shown here is derived from an EMBL/GenBank/DDBJ whole genome shotgun (WGS) entry which is preliminary data.</text>
</comment>
<dbReference type="PANTHER" id="PTHR15852">
    <property type="entry name" value="PLASTID TRANSCRIPTIONALLY ACTIVE PROTEIN"/>
    <property type="match status" value="1"/>
</dbReference>
<accession>A0A371FSJ4</accession>
<dbReference type="OrthoDB" id="535916at2759"/>
<gene>
    <name evidence="1" type="ORF">CR513_38026</name>
</gene>
<evidence type="ECO:0000313" key="2">
    <source>
        <dbReference type="Proteomes" id="UP000257109"/>
    </source>
</evidence>
<name>A0A371FSJ4_MUCPR</name>
<keyword evidence="2" id="KW-1185">Reference proteome</keyword>
<organism evidence="1 2">
    <name type="scientific">Mucuna pruriens</name>
    <name type="common">Velvet bean</name>
    <name type="synonym">Dolichos pruriens</name>
    <dbReference type="NCBI Taxonomy" id="157652"/>
    <lineage>
        <taxon>Eukaryota</taxon>
        <taxon>Viridiplantae</taxon>
        <taxon>Streptophyta</taxon>
        <taxon>Embryophyta</taxon>
        <taxon>Tracheophyta</taxon>
        <taxon>Spermatophyta</taxon>
        <taxon>Magnoliopsida</taxon>
        <taxon>eudicotyledons</taxon>
        <taxon>Gunneridae</taxon>
        <taxon>Pentapetalae</taxon>
        <taxon>rosids</taxon>
        <taxon>fabids</taxon>
        <taxon>Fabales</taxon>
        <taxon>Fabaceae</taxon>
        <taxon>Papilionoideae</taxon>
        <taxon>50 kb inversion clade</taxon>
        <taxon>NPAAA clade</taxon>
        <taxon>indigoferoid/millettioid clade</taxon>
        <taxon>Phaseoleae</taxon>
        <taxon>Mucuna</taxon>
    </lineage>
</organism>
<dbReference type="STRING" id="157652.A0A371FSJ4"/>
<feature type="non-terminal residue" evidence="1">
    <location>
        <position position="1"/>
    </location>
</feature>